<proteinExistence type="inferred from homology"/>
<keyword evidence="13" id="KW-1185">Reference proteome</keyword>
<dbReference type="EnsemblMetazoa" id="XM_003726304">
    <property type="protein sequence ID" value="XP_003726352"/>
    <property type="gene ID" value="LOC100888096"/>
</dbReference>
<evidence type="ECO:0000256" key="6">
    <source>
        <dbReference type="ARBA" id="ARBA00023136"/>
    </source>
</evidence>
<keyword evidence="2" id="KW-1003">Cell membrane</keyword>
<evidence type="ECO:0000256" key="8">
    <source>
        <dbReference type="ARBA" id="ARBA00023224"/>
    </source>
</evidence>
<evidence type="ECO:0000313" key="12">
    <source>
        <dbReference type="EnsemblMetazoa" id="XP_003726352"/>
    </source>
</evidence>
<dbReference type="InterPro" id="IPR050569">
    <property type="entry name" value="TAAR"/>
</dbReference>
<keyword evidence="7 9" id="KW-0675">Receptor</keyword>
<dbReference type="GeneID" id="100888096"/>
<dbReference type="PRINTS" id="PR00237">
    <property type="entry name" value="GPCRRHODOPSN"/>
</dbReference>
<feature type="transmembrane region" description="Helical" evidence="10">
    <location>
        <begin position="185"/>
        <end position="211"/>
    </location>
</feature>
<sequence length="349" mass="38633">METLNDTLGSKGEGDDDDKRLIYILQGLVVFIFAVLIICTNILNLIVIPRLPDINEASKVFYNCLSSADILLGVVILPALPSAIVGDWPFGDVVCKIFGFGLTLVAGLSSASLLLLNLDRFFSIASPLRYMAIMDRRKAVIIATSAVITEATFLLVILFVNPLGPGIIQHSKLGACIMSFTEPSFIAYSLAIFSLLIWSFLPILAIIYARIICISERHARRIQVQEFTPRISKVAGSDEPDLPDERPLVVKKNVNHKAIRMTLLVTGTYVAAWAPFTICQIYISMVTDDVSIIIRALVCWPLLLNPLCNVIIYSVMKRSYRTLARNLLKGCFRCSLADIRNATPRDILV</sequence>
<dbReference type="InParanoid" id="A0A7M7GHC8"/>
<keyword evidence="8 9" id="KW-0807">Transducer</keyword>
<feature type="transmembrane region" description="Helical" evidence="10">
    <location>
        <begin position="97"/>
        <end position="118"/>
    </location>
</feature>
<keyword evidence="3 9" id="KW-0812">Transmembrane</keyword>
<evidence type="ECO:0000259" key="11">
    <source>
        <dbReference type="PROSITE" id="PS50262"/>
    </source>
</evidence>
<evidence type="ECO:0000256" key="9">
    <source>
        <dbReference type="RuleBase" id="RU000688"/>
    </source>
</evidence>
<reference evidence="13" key="1">
    <citation type="submission" date="2015-02" db="EMBL/GenBank/DDBJ databases">
        <title>Genome sequencing for Strongylocentrotus purpuratus.</title>
        <authorList>
            <person name="Murali S."/>
            <person name="Liu Y."/>
            <person name="Vee V."/>
            <person name="English A."/>
            <person name="Wang M."/>
            <person name="Skinner E."/>
            <person name="Han Y."/>
            <person name="Muzny D.M."/>
            <person name="Worley K.C."/>
            <person name="Gibbs R.A."/>
        </authorList>
    </citation>
    <scope>NUCLEOTIDE SEQUENCE</scope>
</reference>
<dbReference type="PANTHER" id="PTHR24249">
    <property type="entry name" value="HISTAMINE RECEPTOR-RELATED G-PROTEIN COUPLED RECEPTOR"/>
    <property type="match status" value="1"/>
</dbReference>
<dbReference type="PROSITE" id="PS00237">
    <property type="entry name" value="G_PROTEIN_RECEP_F1_1"/>
    <property type="match status" value="1"/>
</dbReference>
<dbReference type="GO" id="GO:0007186">
    <property type="term" value="P:G protein-coupled receptor signaling pathway"/>
    <property type="evidence" value="ECO:0000318"/>
    <property type="project" value="GO_Central"/>
</dbReference>
<evidence type="ECO:0000256" key="4">
    <source>
        <dbReference type="ARBA" id="ARBA00022989"/>
    </source>
</evidence>
<evidence type="ECO:0000256" key="10">
    <source>
        <dbReference type="SAM" id="Phobius"/>
    </source>
</evidence>
<dbReference type="OrthoDB" id="6376512at2759"/>
<dbReference type="Gene3D" id="1.20.1070.10">
    <property type="entry name" value="Rhodopsin 7-helix transmembrane proteins"/>
    <property type="match status" value="1"/>
</dbReference>
<dbReference type="PROSITE" id="PS50262">
    <property type="entry name" value="G_PROTEIN_RECEP_F1_2"/>
    <property type="match status" value="1"/>
</dbReference>
<feature type="transmembrane region" description="Helical" evidence="10">
    <location>
        <begin position="292"/>
        <end position="315"/>
    </location>
</feature>
<comment type="similarity">
    <text evidence="9">Belongs to the G-protein coupled receptor 1 family.</text>
</comment>
<dbReference type="FunCoup" id="A0A7M7GHC8">
    <property type="interactions" value="462"/>
</dbReference>
<dbReference type="Proteomes" id="UP000007110">
    <property type="component" value="Unassembled WGS sequence"/>
</dbReference>
<keyword evidence="6 10" id="KW-0472">Membrane</keyword>
<dbReference type="InterPro" id="IPR017452">
    <property type="entry name" value="GPCR_Rhodpsn_7TM"/>
</dbReference>
<dbReference type="Pfam" id="PF00001">
    <property type="entry name" value="7tm_1"/>
    <property type="match status" value="1"/>
</dbReference>
<dbReference type="GO" id="GO:0005886">
    <property type="term" value="C:plasma membrane"/>
    <property type="evidence" value="ECO:0000318"/>
    <property type="project" value="GO_Central"/>
</dbReference>
<keyword evidence="4 10" id="KW-1133">Transmembrane helix</keyword>
<dbReference type="AlphaFoldDB" id="A0A7M7GHC8"/>
<keyword evidence="5 9" id="KW-0297">G-protein coupled receptor</keyword>
<feature type="transmembrane region" description="Helical" evidence="10">
    <location>
        <begin position="20"/>
        <end position="48"/>
    </location>
</feature>
<dbReference type="CDD" id="cd00637">
    <property type="entry name" value="7tm_classA_rhodopsin-like"/>
    <property type="match status" value="1"/>
</dbReference>
<accession>A0A7M7GHC8</accession>
<feature type="transmembrane region" description="Helical" evidence="10">
    <location>
        <begin position="261"/>
        <end position="286"/>
    </location>
</feature>
<dbReference type="GO" id="GO:0004930">
    <property type="term" value="F:G protein-coupled receptor activity"/>
    <property type="evidence" value="ECO:0000318"/>
    <property type="project" value="GO_Central"/>
</dbReference>
<dbReference type="OMA" id="IMSFTEP"/>
<feature type="transmembrane region" description="Helical" evidence="10">
    <location>
        <begin position="139"/>
        <end position="160"/>
    </location>
</feature>
<evidence type="ECO:0000313" key="13">
    <source>
        <dbReference type="Proteomes" id="UP000007110"/>
    </source>
</evidence>
<organism evidence="12 13">
    <name type="scientific">Strongylocentrotus purpuratus</name>
    <name type="common">Purple sea urchin</name>
    <dbReference type="NCBI Taxonomy" id="7668"/>
    <lineage>
        <taxon>Eukaryota</taxon>
        <taxon>Metazoa</taxon>
        <taxon>Echinodermata</taxon>
        <taxon>Eleutherozoa</taxon>
        <taxon>Echinozoa</taxon>
        <taxon>Echinoidea</taxon>
        <taxon>Euechinoidea</taxon>
        <taxon>Echinacea</taxon>
        <taxon>Camarodonta</taxon>
        <taxon>Echinidea</taxon>
        <taxon>Strongylocentrotidae</taxon>
        <taxon>Strongylocentrotus</taxon>
    </lineage>
</organism>
<evidence type="ECO:0000256" key="2">
    <source>
        <dbReference type="ARBA" id="ARBA00022475"/>
    </source>
</evidence>
<reference evidence="12" key="2">
    <citation type="submission" date="2021-01" db="UniProtKB">
        <authorList>
            <consortium name="EnsemblMetazoa"/>
        </authorList>
    </citation>
    <scope>IDENTIFICATION</scope>
</reference>
<evidence type="ECO:0000256" key="7">
    <source>
        <dbReference type="ARBA" id="ARBA00023170"/>
    </source>
</evidence>
<dbReference type="SMART" id="SM01381">
    <property type="entry name" value="7TM_GPCR_Srsx"/>
    <property type="match status" value="1"/>
</dbReference>
<feature type="domain" description="G-protein coupled receptors family 1 profile" evidence="11">
    <location>
        <begin position="40"/>
        <end position="313"/>
    </location>
</feature>
<comment type="subcellular location">
    <subcellularLocation>
        <location evidence="1">Cell membrane</location>
        <topology evidence="1">Multi-pass membrane protein</topology>
    </subcellularLocation>
</comment>
<dbReference type="PANTHER" id="PTHR24249:SF418">
    <property type="entry name" value="G-PROTEIN COUPLED RECEPTORS FAMILY 1 PROFILE DOMAIN-CONTAINING PROTEIN"/>
    <property type="match status" value="1"/>
</dbReference>
<dbReference type="KEGG" id="spu:100888096"/>
<name>A0A7M7GHC8_STRPU</name>
<protein>
    <recommendedName>
        <fullName evidence="11">G-protein coupled receptors family 1 profile domain-containing protein</fullName>
    </recommendedName>
</protein>
<feature type="transmembrane region" description="Helical" evidence="10">
    <location>
        <begin position="60"/>
        <end position="85"/>
    </location>
</feature>
<dbReference type="SUPFAM" id="SSF81321">
    <property type="entry name" value="Family A G protein-coupled receptor-like"/>
    <property type="match status" value="1"/>
</dbReference>
<dbReference type="RefSeq" id="XP_003726352.1">
    <property type="nucleotide sequence ID" value="XM_003726304.1"/>
</dbReference>
<dbReference type="InterPro" id="IPR000276">
    <property type="entry name" value="GPCR_Rhodpsn"/>
</dbReference>
<evidence type="ECO:0000256" key="5">
    <source>
        <dbReference type="ARBA" id="ARBA00023040"/>
    </source>
</evidence>
<evidence type="ECO:0000256" key="3">
    <source>
        <dbReference type="ARBA" id="ARBA00022692"/>
    </source>
</evidence>
<evidence type="ECO:0000256" key="1">
    <source>
        <dbReference type="ARBA" id="ARBA00004651"/>
    </source>
</evidence>